<organism evidence="2">
    <name type="scientific">Anthurium amnicola</name>
    <dbReference type="NCBI Taxonomy" id="1678845"/>
    <lineage>
        <taxon>Eukaryota</taxon>
        <taxon>Viridiplantae</taxon>
        <taxon>Streptophyta</taxon>
        <taxon>Embryophyta</taxon>
        <taxon>Tracheophyta</taxon>
        <taxon>Spermatophyta</taxon>
        <taxon>Magnoliopsida</taxon>
        <taxon>Liliopsida</taxon>
        <taxon>Araceae</taxon>
        <taxon>Pothoideae</taxon>
        <taxon>Potheae</taxon>
        <taxon>Anthurium</taxon>
    </lineage>
</organism>
<evidence type="ECO:0000256" key="1">
    <source>
        <dbReference type="SAM" id="MobiDB-lite"/>
    </source>
</evidence>
<gene>
    <name evidence="2" type="primary">DREB1E</name>
    <name evidence="2" type="ORF">g.124174</name>
</gene>
<dbReference type="EMBL" id="GDJX01027275">
    <property type="protein sequence ID" value="JAT40661.1"/>
    <property type="molecule type" value="Transcribed_RNA"/>
</dbReference>
<proteinExistence type="predicted"/>
<reference evidence="2" key="1">
    <citation type="submission" date="2015-07" db="EMBL/GenBank/DDBJ databases">
        <title>Transcriptome Assembly of Anthurium amnicola.</title>
        <authorList>
            <person name="Suzuki J."/>
        </authorList>
    </citation>
    <scope>NUCLEOTIDE SEQUENCE</scope>
</reference>
<dbReference type="InterPro" id="IPR045277">
    <property type="entry name" value="DRE1A-I"/>
</dbReference>
<evidence type="ECO:0000313" key="2">
    <source>
        <dbReference type="EMBL" id="JAT40661.1"/>
    </source>
</evidence>
<accession>A0A1D1XEI8</accession>
<feature type="region of interest" description="Disordered" evidence="1">
    <location>
        <begin position="43"/>
        <end position="73"/>
    </location>
</feature>
<name>A0A1D1XEI8_9ARAE</name>
<dbReference type="PANTHER" id="PTHR31839">
    <property type="entry name" value="DEHYDRATION-RESPONSIVE ELEMENT-BINDING PROTEIN 1D"/>
    <property type="match status" value="1"/>
</dbReference>
<protein>
    <submittedName>
        <fullName evidence="2">Dehydration-responsive element-binding protein 1E</fullName>
    </submittedName>
</protein>
<feature type="compositionally biased region" description="Low complexity" evidence="1">
    <location>
        <begin position="64"/>
        <end position="73"/>
    </location>
</feature>
<dbReference type="PANTHER" id="PTHR31839:SF2">
    <property type="entry name" value="DEHYDRATION-RESPONSIVE ELEMENT-BINDING PROTEIN 1D"/>
    <property type="match status" value="1"/>
</dbReference>
<dbReference type="AlphaFoldDB" id="A0A1D1XEI8"/>
<sequence>MALRGRSACLNFADSAWLLPELPRTATARDIQQAAAQAVEAFRPPEEQVDQEPNPAEQTMVETPPSGSSAVPAAAGAGEYDECYFGGDHDASYLEMLGNMRMPSPPHIQMQQWGQSQSYWDDMEVETDVSLWSFSI</sequence>
<dbReference type="GO" id="GO:0003700">
    <property type="term" value="F:DNA-binding transcription factor activity"/>
    <property type="evidence" value="ECO:0007669"/>
    <property type="project" value="InterPro"/>
</dbReference>